<evidence type="ECO:0000313" key="3">
    <source>
        <dbReference type="Proteomes" id="UP000660339"/>
    </source>
</evidence>
<reference evidence="2" key="1">
    <citation type="submission" date="2021-01" db="EMBL/GenBank/DDBJ databases">
        <title>Whole genome shotgun sequence of Catellatospora methionotrophica NBRC 14553.</title>
        <authorList>
            <person name="Komaki H."/>
            <person name="Tamura T."/>
        </authorList>
    </citation>
    <scope>NUCLEOTIDE SEQUENCE</scope>
    <source>
        <strain evidence="2">NBRC 14553</strain>
    </source>
</reference>
<organism evidence="2 3">
    <name type="scientific">Catellatospora methionotrophica</name>
    <dbReference type="NCBI Taxonomy" id="121620"/>
    <lineage>
        <taxon>Bacteria</taxon>
        <taxon>Bacillati</taxon>
        <taxon>Actinomycetota</taxon>
        <taxon>Actinomycetes</taxon>
        <taxon>Micromonosporales</taxon>
        <taxon>Micromonosporaceae</taxon>
        <taxon>Catellatospora</taxon>
    </lineage>
</organism>
<gene>
    <name evidence="2" type="ORF">Cme02nite_46280</name>
</gene>
<accession>A0A8J3LJE0</accession>
<dbReference type="RefSeq" id="WP_166385365.1">
    <property type="nucleotide sequence ID" value="NZ_BAAATT010000003.1"/>
</dbReference>
<feature type="region of interest" description="Disordered" evidence="1">
    <location>
        <begin position="22"/>
        <end position="54"/>
    </location>
</feature>
<proteinExistence type="predicted"/>
<evidence type="ECO:0000256" key="1">
    <source>
        <dbReference type="SAM" id="MobiDB-lite"/>
    </source>
</evidence>
<keyword evidence="3" id="KW-1185">Reference proteome</keyword>
<dbReference type="AlphaFoldDB" id="A0A8J3LJE0"/>
<comment type="caution">
    <text evidence="2">The sequence shown here is derived from an EMBL/GenBank/DDBJ whole genome shotgun (WGS) entry which is preliminary data.</text>
</comment>
<sequence>MQPEPRDSTSLLEEVLAEEADFASEHARLNTSDAVSAGEDLHSDPDIPRGLGGMDMKRLRLLD</sequence>
<dbReference type="EMBL" id="BONJ01000026">
    <property type="protein sequence ID" value="GIG16296.1"/>
    <property type="molecule type" value="Genomic_DNA"/>
</dbReference>
<dbReference type="Proteomes" id="UP000660339">
    <property type="component" value="Unassembled WGS sequence"/>
</dbReference>
<evidence type="ECO:0000313" key="2">
    <source>
        <dbReference type="EMBL" id="GIG16296.1"/>
    </source>
</evidence>
<name>A0A8J3LJE0_9ACTN</name>
<protein>
    <submittedName>
        <fullName evidence="2">Uncharacterized protein</fullName>
    </submittedName>
</protein>